<feature type="region of interest" description="Disordered" evidence="1">
    <location>
        <begin position="106"/>
        <end position="143"/>
    </location>
</feature>
<dbReference type="Gene3D" id="2.130.10.10">
    <property type="entry name" value="YVTN repeat-like/Quinoprotein amine dehydrogenase"/>
    <property type="match status" value="2"/>
</dbReference>
<dbReference type="InterPro" id="IPR011047">
    <property type="entry name" value="Quinoprotein_ADH-like_sf"/>
</dbReference>
<dbReference type="RefSeq" id="XP_011131969.1">
    <property type="nucleotide sequence ID" value="XM_011133667.1"/>
</dbReference>
<dbReference type="InterPro" id="IPR011044">
    <property type="entry name" value="Quino_amine_DH_bsu"/>
</dbReference>
<dbReference type="VEuPathDB" id="CryptoDB:GNI_124400"/>
<feature type="compositionally biased region" description="Acidic residues" evidence="1">
    <location>
        <begin position="115"/>
        <end position="141"/>
    </location>
</feature>
<feature type="region of interest" description="Disordered" evidence="1">
    <location>
        <begin position="332"/>
        <end position="353"/>
    </location>
</feature>
<dbReference type="OrthoDB" id="10250769at2759"/>
<dbReference type="GO" id="GO:0034388">
    <property type="term" value="C:Pwp2p-containing subcomplex of 90S preribosome"/>
    <property type="evidence" value="ECO:0007669"/>
    <property type="project" value="TreeGrafter"/>
</dbReference>
<dbReference type="GeneID" id="22914390"/>
<proteinExistence type="predicted"/>
<comment type="caution">
    <text evidence="2">The sequence shown here is derived from an EMBL/GenBank/DDBJ whole genome shotgun (WGS) entry which is preliminary data.</text>
</comment>
<dbReference type="InterPro" id="IPR015943">
    <property type="entry name" value="WD40/YVTN_repeat-like_dom_sf"/>
</dbReference>
<gene>
    <name evidence="2" type="ORF">GNI_124400</name>
</gene>
<dbReference type="EMBL" id="AFNH02000926">
    <property type="protein sequence ID" value="EZG51531.1"/>
    <property type="molecule type" value="Genomic_DNA"/>
</dbReference>
<dbReference type="GO" id="GO:0006364">
    <property type="term" value="P:rRNA processing"/>
    <property type="evidence" value="ECO:0007669"/>
    <property type="project" value="TreeGrafter"/>
</dbReference>
<dbReference type="PANTHER" id="PTHR22840">
    <property type="entry name" value="WD REPEAT-CONTAINING PROTEIN 36"/>
    <property type="match status" value="1"/>
</dbReference>
<evidence type="ECO:0000313" key="3">
    <source>
        <dbReference type="Proteomes" id="UP000019763"/>
    </source>
</evidence>
<accession>A0A023B266</accession>
<dbReference type="PANTHER" id="PTHR22840:SF12">
    <property type="entry name" value="WD REPEAT-CONTAINING PROTEIN 36"/>
    <property type="match status" value="1"/>
</dbReference>
<evidence type="ECO:0000313" key="2">
    <source>
        <dbReference type="EMBL" id="EZG51531.1"/>
    </source>
</evidence>
<dbReference type="SUPFAM" id="SSF50998">
    <property type="entry name" value="Quinoprotein alcohol dehydrogenase-like"/>
    <property type="match status" value="1"/>
</dbReference>
<organism evidence="2 3">
    <name type="scientific">Gregarina niphandrodes</name>
    <name type="common">Septate eugregarine</name>
    <dbReference type="NCBI Taxonomy" id="110365"/>
    <lineage>
        <taxon>Eukaryota</taxon>
        <taxon>Sar</taxon>
        <taxon>Alveolata</taxon>
        <taxon>Apicomplexa</taxon>
        <taxon>Conoidasida</taxon>
        <taxon>Gregarinasina</taxon>
        <taxon>Eugregarinorida</taxon>
        <taxon>Gregarinidae</taxon>
        <taxon>Gregarina</taxon>
    </lineage>
</organism>
<dbReference type="Proteomes" id="UP000019763">
    <property type="component" value="Unassembled WGS sequence"/>
</dbReference>
<feature type="compositionally biased region" description="Basic and acidic residues" evidence="1">
    <location>
        <begin position="1093"/>
        <end position="1104"/>
    </location>
</feature>
<name>A0A023B266_GRENI</name>
<protein>
    <submittedName>
        <fullName evidence="2">WD domain, G-beta repeat protein</fullName>
    </submittedName>
</protein>
<keyword evidence="3" id="KW-1185">Reference proteome</keyword>
<reference evidence="2" key="1">
    <citation type="submission" date="2013-12" db="EMBL/GenBank/DDBJ databases">
        <authorList>
            <person name="Omoto C.K."/>
            <person name="Sibley D."/>
            <person name="Venepally P."/>
            <person name="Hadjithomas M."/>
            <person name="Karamycheva S."/>
            <person name="Brunk B."/>
            <person name="Roos D."/>
            <person name="Caler E."/>
            <person name="Lorenzi H."/>
        </authorList>
    </citation>
    <scope>NUCLEOTIDE SEQUENCE</scope>
</reference>
<dbReference type="eggNOG" id="KOG1539">
    <property type="taxonomic scope" value="Eukaryota"/>
</dbReference>
<dbReference type="AlphaFoldDB" id="A0A023B266"/>
<evidence type="ECO:0000256" key="1">
    <source>
        <dbReference type="SAM" id="MobiDB-lite"/>
    </source>
</evidence>
<feature type="region of interest" description="Disordered" evidence="1">
    <location>
        <begin position="1074"/>
        <end position="1104"/>
    </location>
</feature>
<dbReference type="SUPFAM" id="SSF50969">
    <property type="entry name" value="YVTN repeat-like/Quinoprotein amine dehydrogenase"/>
    <property type="match status" value="1"/>
</dbReference>
<sequence length="1225" mass="133371">MRLAPVLSPVRTIGLICNRLPVSVYEYGTQKFILAAAGTSFVVYDADTLRIKFTSRLFESPIVALAVEPKTAEYTFVATADGSIICRHRHQDVWLYHNGNTVYYPDLTQDPTQDTTEDPNLDTTEDPNQDTTEDPNQDQDASEPALGLSVADGWLLAFYRSGHVLRLAAGTGAVAKRFALPELQPLGGVLGCAAAARSLAPVSVQVLNSVSSSLSARYYIGGFGSLVAEVDTATGTVVRRLRSAQRAIASRLEGWNRTLASPSVLDDWQVDVVETTDSPALFVAANSRRPEHRHLLPAVVCLLDEENDQCLGTITLAREQGRVNALAFKRRLDQGNGGGKGHPADGDDDPADGDDPAERVLLYIACANGDIVVIDVDRMQLAHTLKGAHLSDKISAADHKTGQSPADALVDCCSTGVCSLRALSPGGTCGCLFVSSGSDNSLKVWHIEDVAHGASVLKQRAALSGTVAQLAFYDDGDEAKQLLAACNTGGPCNIGHPGCGATGAGTGRVGELSYYQVQQHFVYPTEKALRSINAARKTSLRDLPPILCLAFVPDRHYDWPNVVTVHAGRHEVYLWSAERRCLVPAVMEKVRRAIGGEDGAEKRAAEQTLTNMLTEIAELKADATFGRAPATGVALSQCGHFAVVGYADGTVHHFNLQSRRPVGCFTAHPPDLETVEQLEALAAATIQETDSLKGAKKRRVIKQKIAEQKRRRAHKTEPPHTGPVRFLHTLQSTTLFTASAAPGDLAVKVWDLRTKRLLDQVDLAALLQGAGKHLRKSRWDDLTQVAITKAVFDGNVATIAFTGPDHTSLVLVADLLRKSLFRCYGPLAGRVLDANISPLGNWLALSVTHGTAETAGTEGDLMIYDLVSNNLIEWMRFPCAVTAFTFHPSGAFVLTAHAPSSKTHTSGSGAQDRLTEALFPKGAVYVWANLALFTSELRTNQTGRVKHPRAVELPPVDMTPEDEPEDELEDKLDMAQATDWVRHLPDTPDVDCLKSDPRWGPIQLGRLLNWETIRIEAEKPRVERKDDELPFFLYSEVKASMPVTQTATHDQVKSAEGDLPGWGDGEDTWMTQASSPATAATVGDQTPGPGDETLGHEKTSRESREDAVSLEGLLALRIPQIHLQILNLKSDQDRLQFLKALAHWCQEGVAVDFVQVLVKLFFHYHGEHLFNTLSKQPVEHNAVKTEYVKLVHAIHTVSSAHWNKLGVMLNRLICYIKLISLLQFE</sequence>
<dbReference type="GO" id="GO:0032040">
    <property type="term" value="C:small-subunit processome"/>
    <property type="evidence" value="ECO:0007669"/>
    <property type="project" value="TreeGrafter"/>
</dbReference>